<accession>A0ABZ2HDL9</accession>
<dbReference type="RefSeq" id="WP_338548787.1">
    <property type="nucleotide sequence ID" value="NZ_CP146069.1"/>
</dbReference>
<proteinExistence type="predicted"/>
<dbReference type="Proteomes" id="UP001364156">
    <property type="component" value="Chromosome"/>
</dbReference>
<name>A0ABZ2HDL9_9RHOB</name>
<keyword evidence="1" id="KW-1133">Transmembrane helix</keyword>
<evidence type="ECO:0000313" key="2">
    <source>
        <dbReference type="EMBL" id="WWR45882.1"/>
    </source>
</evidence>
<sequence>MLYARFKVAMRSFWNETRGSFTVESVIAIPLLFWATAATFEFFEVHRYKSAREKATYAIADMISRETSQAGLTSVYMDNALTMFDAISNDEGANQIRVSVVQYDQIEDIYEIVWSEIRGQEFTLEQLETSDVEDDHDRLPIVDHGDQIIVVESNSFYEPLFGIALDRLLVDTRMFTSIRFAPQVCYEGICAPANDGTTDTSDDDDAASNS</sequence>
<reference evidence="2 3" key="1">
    <citation type="submission" date="2023-10" db="EMBL/GenBank/DDBJ databases">
        <title>Roseovarius strain S88 nov., isolated from a marine algae.</title>
        <authorList>
            <person name="Lee M.W."/>
            <person name="Lee J.K."/>
            <person name="Kim J.M."/>
            <person name="Choi D.G."/>
            <person name="Baek J.H."/>
            <person name="Bayburt H."/>
            <person name="Jung J.J."/>
            <person name="Han D.M."/>
            <person name="Jeon C.O."/>
        </authorList>
    </citation>
    <scope>NUCLEOTIDE SEQUENCE [LARGE SCALE GENOMIC DNA]</scope>
    <source>
        <strain evidence="2 3">S88</strain>
    </source>
</reference>
<organism evidence="2 3">
    <name type="scientific">Roseovarius phycicola</name>
    <dbReference type="NCBI Taxonomy" id="3080976"/>
    <lineage>
        <taxon>Bacteria</taxon>
        <taxon>Pseudomonadati</taxon>
        <taxon>Pseudomonadota</taxon>
        <taxon>Alphaproteobacteria</taxon>
        <taxon>Rhodobacterales</taxon>
        <taxon>Roseobacteraceae</taxon>
        <taxon>Roseovarius</taxon>
    </lineage>
</organism>
<gene>
    <name evidence="2" type="ORF">RZ517_13985</name>
</gene>
<feature type="transmembrane region" description="Helical" evidence="1">
    <location>
        <begin position="20"/>
        <end position="43"/>
    </location>
</feature>
<protein>
    <submittedName>
        <fullName evidence="2">Pilus assembly protein</fullName>
    </submittedName>
</protein>
<keyword evidence="3" id="KW-1185">Reference proteome</keyword>
<keyword evidence="1" id="KW-0812">Transmembrane</keyword>
<evidence type="ECO:0000256" key="1">
    <source>
        <dbReference type="SAM" id="Phobius"/>
    </source>
</evidence>
<dbReference type="EMBL" id="CP146069">
    <property type="protein sequence ID" value="WWR45882.1"/>
    <property type="molecule type" value="Genomic_DNA"/>
</dbReference>
<keyword evidence="1" id="KW-0472">Membrane</keyword>
<evidence type="ECO:0000313" key="3">
    <source>
        <dbReference type="Proteomes" id="UP001364156"/>
    </source>
</evidence>